<evidence type="ECO:0000313" key="9">
    <source>
        <dbReference type="Proteomes" id="UP000321204"/>
    </source>
</evidence>
<feature type="domain" description="PKD" evidence="7">
    <location>
        <begin position="1806"/>
        <end position="1856"/>
    </location>
</feature>
<proteinExistence type="predicted"/>
<evidence type="ECO:0000256" key="6">
    <source>
        <dbReference type="SAM" id="SignalP"/>
    </source>
</evidence>
<dbReference type="OrthoDB" id="7794186at2"/>
<dbReference type="Gene3D" id="2.60.40.2700">
    <property type="match status" value="3"/>
</dbReference>
<dbReference type="SMART" id="SM00089">
    <property type="entry name" value="PKD"/>
    <property type="match status" value="12"/>
</dbReference>
<dbReference type="InterPro" id="IPR022409">
    <property type="entry name" value="PKD/Chitinase_dom"/>
</dbReference>
<feature type="chain" id="PRO_5022861719" evidence="6">
    <location>
        <begin position="20"/>
        <end position="2602"/>
    </location>
</feature>
<evidence type="ECO:0000259" key="7">
    <source>
        <dbReference type="PROSITE" id="PS50093"/>
    </source>
</evidence>
<keyword evidence="5" id="KW-0472">Membrane</keyword>
<dbReference type="InterPro" id="IPR013783">
    <property type="entry name" value="Ig-like_fold"/>
</dbReference>
<dbReference type="GO" id="GO:0006816">
    <property type="term" value="P:calcium ion transport"/>
    <property type="evidence" value="ECO:0007669"/>
    <property type="project" value="TreeGrafter"/>
</dbReference>
<keyword evidence="6" id="KW-0732">Signal</keyword>
<evidence type="ECO:0000256" key="3">
    <source>
        <dbReference type="ARBA" id="ARBA00022737"/>
    </source>
</evidence>
<dbReference type="InterPro" id="IPR000601">
    <property type="entry name" value="PKD_dom"/>
</dbReference>
<evidence type="ECO:0000256" key="5">
    <source>
        <dbReference type="ARBA" id="ARBA00023136"/>
    </source>
</evidence>
<organism evidence="8 9">
    <name type="scientific">Flavisolibacter ginsenosidimutans</name>
    <dbReference type="NCBI Taxonomy" id="661481"/>
    <lineage>
        <taxon>Bacteria</taxon>
        <taxon>Pseudomonadati</taxon>
        <taxon>Bacteroidota</taxon>
        <taxon>Chitinophagia</taxon>
        <taxon>Chitinophagales</taxon>
        <taxon>Chitinophagaceae</taxon>
        <taxon>Flavisolibacter</taxon>
    </lineage>
</organism>
<comment type="subcellular location">
    <subcellularLocation>
        <location evidence="1">Membrane</location>
        <topology evidence="1">Multi-pass membrane protein</topology>
    </subcellularLocation>
</comment>
<feature type="signal peptide" evidence="6">
    <location>
        <begin position="1"/>
        <end position="19"/>
    </location>
</feature>
<keyword evidence="9" id="KW-1185">Reference proteome</keyword>
<evidence type="ECO:0000313" key="8">
    <source>
        <dbReference type="EMBL" id="QEC57551.1"/>
    </source>
</evidence>
<dbReference type="PROSITE" id="PS50093">
    <property type="entry name" value="PKD"/>
    <property type="match status" value="9"/>
</dbReference>
<dbReference type="Gene3D" id="2.60.40.10">
    <property type="entry name" value="Immunoglobulins"/>
    <property type="match status" value="13"/>
</dbReference>
<feature type="domain" description="PKD" evidence="7">
    <location>
        <begin position="2140"/>
        <end position="2192"/>
    </location>
</feature>
<evidence type="ECO:0000256" key="2">
    <source>
        <dbReference type="ARBA" id="ARBA00022692"/>
    </source>
</evidence>
<keyword evidence="2" id="KW-0812">Transmembrane</keyword>
<name>A0A5B8ULH0_9BACT</name>
<reference evidence="8 9" key="1">
    <citation type="journal article" date="2015" name="Int. J. Syst. Evol. Microbiol.">
        <title>Flavisolibacter ginsenosidimutans sp. nov., with ginsenoside-converting activity isolated from soil used for cultivating ginseng.</title>
        <authorList>
            <person name="Zhao Y."/>
            <person name="Liu Q."/>
            <person name="Kang M.S."/>
            <person name="Jin F."/>
            <person name="Yu H."/>
            <person name="Im W.T."/>
        </authorList>
    </citation>
    <scope>NUCLEOTIDE SEQUENCE [LARGE SCALE GENOMIC DNA]</scope>
    <source>
        <strain evidence="8 9">Gsoil 636</strain>
    </source>
</reference>
<gene>
    <name evidence="8" type="ORF">FSB75_17125</name>
</gene>
<dbReference type="InterPro" id="IPR035986">
    <property type="entry name" value="PKD_dom_sf"/>
</dbReference>
<dbReference type="PROSITE" id="PS51257">
    <property type="entry name" value="PROKAR_LIPOPROTEIN"/>
    <property type="match status" value="1"/>
</dbReference>
<keyword evidence="4" id="KW-1133">Transmembrane helix</keyword>
<dbReference type="Proteomes" id="UP000321204">
    <property type="component" value="Chromosome"/>
</dbReference>
<feature type="domain" description="PKD" evidence="7">
    <location>
        <begin position="2052"/>
        <end position="2089"/>
    </location>
</feature>
<evidence type="ECO:0000256" key="1">
    <source>
        <dbReference type="ARBA" id="ARBA00004141"/>
    </source>
</evidence>
<dbReference type="GO" id="GO:0005886">
    <property type="term" value="C:plasma membrane"/>
    <property type="evidence" value="ECO:0007669"/>
    <property type="project" value="TreeGrafter"/>
</dbReference>
<feature type="domain" description="PKD" evidence="7">
    <location>
        <begin position="1970"/>
        <end position="2028"/>
    </location>
</feature>
<dbReference type="PANTHER" id="PTHR46730">
    <property type="entry name" value="POLYCYSTIN-1"/>
    <property type="match status" value="1"/>
</dbReference>
<feature type="domain" description="PKD" evidence="7">
    <location>
        <begin position="1881"/>
        <end position="1920"/>
    </location>
</feature>
<protein>
    <submittedName>
        <fullName evidence="8">PKD domain-containing protein</fullName>
    </submittedName>
</protein>
<accession>A0A5B8ULH0</accession>
<feature type="domain" description="PKD" evidence="7">
    <location>
        <begin position="1689"/>
        <end position="1741"/>
    </location>
</feature>
<sequence>MRRYKLLLLCFVFSACAFGQSIVANGPLNFCQGGSVQLTVQGAPSGVSFQWQNNGANIGGATNINYTATTSGDYTVHLTGNGVDTVYGPVTVIVFPKPSAGFTFSPNNQCGSLPIAFTNTSAGNNLTYLWDFGDPASGTNNTSTLLNPTHHFIGAPSNGIQNFTVKLIVASSDGCSDTISRTVTTNSPSTILAGPTINIYNGQTYFTQCSSLTTANFTFYNNSLNNSSNTSFKIIWGDSSPDFTATSFPSSSPQSHTYGLGDFNLLFIVTNSSGCTDTGSYHVFIGSNPAVGLGNPGNTTICTGTALTFPVSNTSSNPANTIYTVTFNDGSGTVSFPHPAPADITHTFNRGSCGVTSGGYANSFAATITASNPCLTSSATVAPIYVSQKPRMGFAITPRDTICVNTTLTLTNTSGSIDDVINGNCSAGKSVWSISPATGWTVTRGNLGNDNGVNNPNVWALGDNSVSIRFTSPGTYFIKLKGGNQNCGIDSSIRSICVNPTPLAAFVLNANNGCAPFNLTTTNNSNNPICGSNTYQWSVSYNNTAGCTPNAPPTNPYVNGTSATSVQPQFNFTNPGIYTINLITKNSFDLCASTPANQTVTVKTKPQGSITAPTAVCQNNSINPSANIANCYATNAVTYVWNFPGGTPSTSTLASPGTITYNTSGTYTISLDVTNECGTTTITKNITVNPAPDVSVPANKTFCAGEQTGVFTFTSSVTGATFSWTNTNTAIGLAASGNGSIASFAASNNTGSPITATITVTPTSGCSGSAQSFTITVSPRPGKPTVVRPVIYCLNETAQPLSATGTGSNTVNWYTVYPLANGTTTPPTPSTSAAGNTTYYVTQTNGYPCESDTAKIIVTVNPKITNNNIASDQTICNGSSAAALTQQGTLSGGSGNFTYQWQQSTDGGTTWANINSATAASYNPGTVSSTTQYRRVVNSATCSDTSNVVSINVQGSLTNANIGINQTVCWNTQPDTLRGQQPTGGNGAFTYQWESASNSAGPWTPVTNATNVDFLPPALTATTYYRRRVSSGQCSVYSSVVQITVNPKPVMTGLTDKVFCNNSPSGNIAFTSLPQATSYAWINDNTAIGLGASSTGNIASFITANGSNPKVPVAANVKVVLVFTANGVSCNGDTATFKIIVLPTIVLQQNRDTTLCTGQFVPAYAPIADTGTFAGIGVSYSWTVSGSGVSLTNGNGAQVPGYTTSNASTSDAVATIKVIPRYTYAGTTCDGTPMQYNITVKPATANANAGPDQSLCAQTTVNLAANSVSGTTGVWSQIGTSATITSPNSNTTTVTGLVPGTLYQFVWTQTGFASCPSTKDTVVIDNKLPLVNSVSNATQTVCAGTPVMIPGINAAGGGGTYTYQWQQSTDGINFNNVTGATSPALTVTPTTTTWYRRSVNATPCSSFSDTVQIIVQPALANNSISASQTICTGLTPLPLNGSAPSGGSGSYNYQWQQSTDNGTTWSNIGGATSIGYSPGALTQTTQYRRIVSTDLCNGTLGNTSNVVTITVNPNAKALFLPRDTLKCPPFVITQTIINLQTSTANSQYVWYANGVQIGTGATFPGYTIANENDSVFIKLKTISTYGCKDDSLSQKFKTVRKPTPSFTMSDTVGCGPITVSFTNTSTYVNEYTYFWDFGNGQTSVAVQPGSITFAPNPNYGDTTYFVKLKVFSPCDTLTFTRSIRVKSKPKALFTPTKTVGCSPMHVTFRNTSKGTNNTYFWNFGDGTTLSTTNLDSVQHTFITGVVDTFYVKLKAVNECGADSLTYSVIVAPNTIRLNLAVNGTEHFGCEPHPVSFINNSQGASVFLWNFGDGANTTTTKNVDTVRHTYLSPGTYTVKLQAINNCSDTTTTETIVVYPKPKASFTANKFSVCIGDSVRFINQSDSATAYLWTFADGTTSTLSNPFHLYTTPGVYNVVLTAFRNNASGNVCTDSAKQTVTVTTTQTGFFTVSDSVGQCSPFTVTLVNKNKPSVSAAWDLGDGTTATGDSIVHTYTTAGTYPVKLTVKVPGGCTYITTKTINVLGPKGTLQYNHGFVCSPSAVQFQAVATGASTYNWDFGDGTVLNTTQQTVFHAYSNPGFYIPKVTLQSNGCNVLLKGVDTIKVDKVDGGFTFAKNEICGSTTLTFTDTSHVFFGIKNIAWNFGDNKTAAGSNPSHVYSASGRYTIQMIVQSNSGCTDTISKQIDVLVKSKPLVSINATDTACTRRSIAFNALVQTVDPLNLVQWNLSNGATGTGPQFNYTFTQTGTYNVQLIAGTVNGCYDTAYHTVRINPSPVVTATPPLNLCKGNTVQLNAIGASTWQWLPLQGLTCYSCPNPIASPIITTPYVVEGKNSFGCADWDTVVITVVQPLKMTVAPDDSICIGQSVNLLASGATFYNWSPAVGLNNVNISNPTASPSVTTRYRVVGYDGFNCFTDTAYVTVAIGQYPTVSLGPDQTLATGTLYPLTSVITNGPIRNWNWTPTTNLSCSNCALPVAEIKKDITYTVTVTTPYGCSASDTISIKVFCKDGQVFIPNAFTPDGDGINDMLTVRASGIVMVKYFRIFNRWGDLIFERTNFKPNDPNYGWDGKVRGVVNGPEVFVYTCEAVCENGASYTYKGNVSIIK</sequence>
<feature type="domain" description="PKD" evidence="7">
    <location>
        <begin position="2214"/>
        <end position="2269"/>
    </location>
</feature>
<dbReference type="Pfam" id="PF00801">
    <property type="entry name" value="PKD"/>
    <property type="match status" value="2"/>
</dbReference>
<feature type="domain" description="PKD" evidence="7">
    <location>
        <begin position="635"/>
        <end position="688"/>
    </location>
</feature>
<dbReference type="Pfam" id="PF13585">
    <property type="entry name" value="CHU_C"/>
    <property type="match status" value="1"/>
</dbReference>
<dbReference type="CDD" id="cd00146">
    <property type="entry name" value="PKD"/>
    <property type="match status" value="6"/>
</dbReference>
<dbReference type="GO" id="GO:0005261">
    <property type="term" value="F:monoatomic cation channel activity"/>
    <property type="evidence" value="ECO:0007669"/>
    <property type="project" value="TreeGrafter"/>
</dbReference>
<keyword evidence="3" id="KW-0677">Repeat</keyword>
<evidence type="ECO:0000256" key="4">
    <source>
        <dbReference type="ARBA" id="ARBA00022989"/>
    </source>
</evidence>
<dbReference type="KEGG" id="fgg:FSB75_17125"/>
<dbReference type="PANTHER" id="PTHR46730:SF4">
    <property type="entry name" value="POLYCYSTIC KIDNEY DISEASE PROTEIN 1-LIKE 1"/>
    <property type="match status" value="1"/>
</dbReference>
<feature type="domain" description="PKD" evidence="7">
    <location>
        <begin position="98"/>
        <end position="152"/>
    </location>
</feature>
<dbReference type="Pfam" id="PF18911">
    <property type="entry name" value="PKD_4"/>
    <property type="match status" value="6"/>
</dbReference>
<dbReference type="EMBL" id="CP042433">
    <property type="protein sequence ID" value="QEC57551.1"/>
    <property type="molecule type" value="Genomic_DNA"/>
</dbReference>
<dbReference type="SUPFAM" id="SSF49299">
    <property type="entry name" value="PKD domain"/>
    <property type="match status" value="11"/>
</dbReference>